<dbReference type="PANTHER" id="PTHR31973:SF187">
    <property type="entry name" value="MUTATOR TRANSPOSASE MUDRA PROTEIN"/>
    <property type="match status" value="1"/>
</dbReference>
<dbReference type="Pfam" id="PF26130">
    <property type="entry name" value="PB1-like"/>
    <property type="match status" value="1"/>
</dbReference>
<feature type="domain" description="PB1-like" evidence="2">
    <location>
        <begin position="6"/>
        <end position="95"/>
    </location>
</feature>
<dbReference type="PANTHER" id="PTHR31973">
    <property type="entry name" value="POLYPROTEIN, PUTATIVE-RELATED"/>
    <property type="match status" value="1"/>
</dbReference>
<evidence type="ECO:0000259" key="2">
    <source>
        <dbReference type="Pfam" id="PF26130"/>
    </source>
</evidence>
<name>A0A822XT31_NELNU</name>
<organism evidence="3 4">
    <name type="scientific">Nelumbo nucifera</name>
    <name type="common">Sacred lotus</name>
    <dbReference type="NCBI Taxonomy" id="4432"/>
    <lineage>
        <taxon>Eukaryota</taxon>
        <taxon>Viridiplantae</taxon>
        <taxon>Streptophyta</taxon>
        <taxon>Embryophyta</taxon>
        <taxon>Tracheophyta</taxon>
        <taxon>Spermatophyta</taxon>
        <taxon>Magnoliopsida</taxon>
        <taxon>Proteales</taxon>
        <taxon>Nelumbonaceae</taxon>
        <taxon>Nelumbo</taxon>
    </lineage>
</organism>
<dbReference type="EMBL" id="DUZY01000001">
    <property type="protein sequence ID" value="DAD22321.1"/>
    <property type="molecule type" value="Genomic_DNA"/>
</dbReference>
<proteinExistence type="predicted"/>
<protein>
    <recommendedName>
        <fullName evidence="2">PB1-like domain-containing protein</fullName>
    </recommendedName>
</protein>
<comment type="caution">
    <text evidence="3">The sequence shown here is derived from an EMBL/GenBank/DDBJ whole genome shotgun (WGS) entry which is preliminary data.</text>
</comment>
<dbReference type="Proteomes" id="UP000607653">
    <property type="component" value="Unassembled WGS sequence"/>
</dbReference>
<sequence>MDGSRYMFIINYGGLWKSTDGKSSYVNGQVGHVDNVDSDRICYLDILNDFYSLVAIPPGSIVTINYRIPGWDLEEHLGVLGCENDVMDMFAIHGDLRKIIFYITYTEAKCVSMDDGCNGKGKEQMQDDDDDDVDYYVIDDVADHSHGNDEGLDGHHDIDDGEFEGLYDDGEDYSYDDGKDYLDDDGGEDDDDGDQESSDGGDHEGPDEDDGNEGVHDGGGADLSDYEPTSEYGCPRERGNTLDFDFSKPIFWVALLTSNPGSVVKLYAPLATEEDTYGVFKRVFICLIGPRDGFLNGYRKIIGLDGCHTKTGAIGGIILIAIGIDGNNGIFLIAYSVVEAKSRDNWTRFLVELRDALGIDDPHR</sequence>
<feature type="compositionally biased region" description="Acidic residues" evidence="1">
    <location>
        <begin position="182"/>
        <end position="212"/>
    </location>
</feature>
<feature type="region of interest" description="Disordered" evidence="1">
    <location>
        <begin position="144"/>
        <end position="235"/>
    </location>
</feature>
<evidence type="ECO:0000256" key="1">
    <source>
        <dbReference type="SAM" id="MobiDB-lite"/>
    </source>
</evidence>
<feature type="compositionally biased region" description="Acidic residues" evidence="1">
    <location>
        <begin position="159"/>
        <end position="175"/>
    </location>
</feature>
<evidence type="ECO:0000313" key="4">
    <source>
        <dbReference type="Proteomes" id="UP000607653"/>
    </source>
</evidence>
<evidence type="ECO:0000313" key="3">
    <source>
        <dbReference type="EMBL" id="DAD22321.1"/>
    </source>
</evidence>
<dbReference type="InterPro" id="IPR058594">
    <property type="entry name" value="PB1-like_dom_pln"/>
</dbReference>
<reference evidence="3 4" key="1">
    <citation type="journal article" date="2020" name="Mol. Biol. Evol.">
        <title>Distinct Expression and Methylation Patterns for Genes with Different Fates following a Single Whole-Genome Duplication in Flowering Plants.</title>
        <authorList>
            <person name="Shi T."/>
            <person name="Rahmani R.S."/>
            <person name="Gugger P.F."/>
            <person name="Wang M."/>
            <person name="Li H."/>
            <person name="Zhang Y."/>
            <person name="Li Z."/>
            <person name="Wang Q."/>
            <person name="Van de Peer Y."/>
            <person name="Marchal K."/>
            <person name="Chen J."/>
        </authorList>
    </citation>
    <scope>NUCLEOTIDE SEQUENCE [LARGE SCALE GENOMIC DNA]</scope>
    <source>
        <tissue evidence="3">Leaf</tissue>
    </source>
</reference>
<dbReference type="AlphaFoldDB" id="A0A822XT31"/>
<keyword evidence="4" id="KW-1185">Reference proteome</keyword>
<feature type="compositionally biased region" description="Basic and acidic residues" evidence="1">
    <location>
        <begin position="144"/>
        <end position="158"/>
    </location>
</feature>
<accession>A0A822XT31</accession>
<gene>
    <name evidence="3" type="ORF">HUJ06_023784</name>
</gene>